<dbReference type="SUPFAM" id="SSF54849">
    <property type="entry name" value="GroEL-intermediate domain like"/>
    <property type="match status" value="1"/>
</dbReference>
<evidence type="ECO:0000256" key="7">
    <source>
        <dbReference type="ARBA" id="ARBA00029602"/>
    </source>
</evidence>
<dbReference type="InterPro" id="IPR027413">
    <property type="entry name" value="GROEL-like_equatorial_sf"/>
</dbReference>
<dbReference type="PANTHER" id="PTHR11353">
    <property type="entry name" value="CHAPERONIN"/>
    <property type="match status" value="1"/>
</dbReference>
<keyword evidence="4 8" id="KW-0547">Nucleotide-binding</keyword>
<protein>
    <recommendedName>
        <fullName evidence="7">CCT-theta</fullName>
    </recommendedName>
</protein>
<keyword evidence="3" id="KW-0963">Cytoplasm</keyword>
<name>A0A061DAJ3_BABBI</name>
<evidence type="ECO:0000256" key="5">
    <source>
        <dbReference type="ARBA" id="ARBA00022840"/>
    </source>
</evidence>
<dbReference type="NCBIfam" id="TIGR02346">
    <property type="entry name" value="chap_CCT_theta"/>
    <property type="match status" value="1"/>
</dbReference>
<dbReference type="SUPFAM" id="SSF52029">
    <property type="entry name" value="GroEL apical domain-like"/>
    <property type="match status" value="1"/>
</dbReference>
<keyword evidence="5 8" id="KW-0067">ATP-binding</keyword>
<dbReference type="InterPro" id="IPR002423">
    <property type="entry name" value="Cpn60/GroEL/TCP-1"/>
</dbReference>
<reference evidence="10" key="1">
    <citation type="journal article" date="2014" name="Nucleic Acids Res.">
        <title>The evolutionary dynamics of variant antigen genes in Babesia reveal a history of genomic innovation underlying host-parasite interaction.</title>
        <authorList>
            <person name="Jackson A.P."/>
            <person name="Otto T.D."/>
            <person name="Darby A."/>
            <person name="Ramaprasad A."/>
            <person name="Xia D."/>
            <person name="Echaide I.E."/>
            <person name="Farber M."/>
            <person name="Gahlot S."/>
            <person name="Gamble J."/>
            <person name="Gupta D."/>
            <person name="Gupta Y."/>
            <person name="Jackson L."/>
            <person name="Malandrin L."/>
            <person name="Malas T.B."/>
            <person name="Moussa E."/>
            <person name="Nair M."/>
            <person name="Reid A.J."/>
            <person name="Sanders M."/>
            <person name="Sharma J."/>
            <person name="Tracey A."/>
            <person name="Quail M.A."/>
            <person name="Weir W."/>
            <person name="Wastling J.M."/>
            <person name="Hall N."/>
            <person name="Willadsen P."/>
            <person name="Lingelbach K."/>
            <person name="Shiels B."/>
            <person name="Tait A."/>
            <person name="Berriman M."/>
            <person name="Allred D.R."/>
            <person name="Pain A."/>
        </authorList>
    </citation>
    <scope>NUCLEOTIDE SEQUENCE [LARGE SCALE GENOMIC DNA]</scope>
    <source>
        <strain evidence="10">Bond</strain>
    </source>
</reference>
<accession>A0A061DAJ3</accession>
<dbReference type="GO" id="GO:0016887">
    <property type="term" value="F:ATP hydrolysis activity"/>
    <property type="evidence" value="ECO:0007669"/>
    <property type="project" value="InterPro"/>
</dbReference>
<dbReference type="InterPro" id="IPR012721">
    <property type="entry name" value="Chap_CCT_theta"/>
</dbReference>
<dbReference type="GO" id="GO:0005737">
    <property type="term" value="C:cytoplasm"/>
    <property type="evidence" value="ECO:0007669"/>
    <property type="project" value="UniProtKB-SubCell"/>
</dbReference>
<dbReference type="RefSeq" id="XP_012766926.1">
    <property type="nucleotide sequence ID" value="XM_012911472.1"/>
</dbReference>
<dbReference type="VEuPathDB" id="PiroplasmaDB:BBBOND_0110380"/>
<gene>
    <name evidence="9" type="ORF">BBBOND_0110380</name>
</gene>
<evidence type="ECO:0000256" key="8">
    <source>
        <dbReference type="RuleBase" id="RU004187"/>
    </source>
</evidence>
<dbReference type="STRING" id="5866.A0A061DAJ3"/>
<dbReference type="Gene3D" id="3.30.260.10">
    <property type="entry name" value="TCP-1-like chaperonin intermediate domain"/>
    <property type="match status" value="1"/>
</dbReference>
<dbReference type="Gene3D" id="1.10.560.10">
    <property type="entry name" value="GroEL-like equatorial domain"/>
    <property type="match status" value="1"/>
</dbReference>
<dbReference type="Proteomes" id="UP000033188">
    <property type="component" value="Chromosome 1"/>
</dbReference>
<dbReference type="Gene3D" id="3.50.7.10">
    <property type="entry name" value="GroEL"/>
    <property type="match status" value="1"/>
</dbReference>
<dbReference type="PROSITE" id="PS00750">
    <property type="entry name" value="TCP1_1"/>
    <property type="match status" value="1"/>
</dbReference>
<dbReference type="GeneID" id="24563281"/>
<dbReference type="InterPro" id="IPR027409">
    <property type="entry name" value="GroEL-like_apical_dom_sf"/>
</dbReference>
<dbReference type="InterPro" id="IPR017998">
    <property type="entry name" value="Chaperone_TCP-1"/>
</dbReference>
<dbReference type="PRINTS" id="PR00304">
    <property type="entry name" value="TCOMPLEXTCP1"/>
</dbReference>
<dbReference type="OrthoDB" id="1748577at2759"/>
<keyword evidence="6 8" id="KW-0143">Chaperone</keyword>
<evidence type="ECO:0000256" key="1">
    <source>
        <dbReference type="ARBA" id="ARBA00004496"/>
    </source>
</evidence>
<dbReference type="OMA" id="WGLKYAV"/>
<dbReference type="AlphaFoldDB" id="A0A061DAJ3"/>
<proteinExistence type="inferred from homology"/>
<dbReference type="SUPFAM" id="SSF48592">
    <property type="entry name" value="GroEL equatorial domain-like"/>
    <property type="match status" value="1"/>
</dbReference>
<evidence type="ECO:0000313" key="9">
    <source>
        <dbReference type="EMBL" id="CDR94740.1"/>
    </source>
</evidence>
<evidence type="ECO:0000256" key="2">
    <source>
        <dbReference type="ARBA" id="ARBA00008020"/>
    </source>
</evidence>
<dbReference type="GO" id="GO:0140662">
    <property type="term" value="F:ATP-dependent protein folding chaperone"/>
    <property type="evidence" value="ECO:0007669"/>
    <property type="project" value="InterPro"/>
</dbReference>
<dbReference type="Pfam" id="PF00118">
    <property type="entry name" value="Cpn60_TCP1"/>
    <property type="match status" value="1"/>
</dbReference>
<comment type="subcellular location">
    <subcellularLocation>
        <location evidence="1">Cytoplasm</location>
    </subcellularLocation>
</comment>
<evidence type="ECO:0000313" key="10">
    <source>
        <dbReference type="Proteomes" id="UP000033188"/>
    </source>
</evidence>
<evidence type="ECO:0000256" key="6">
    <source>
        <dbReference type="ARBA" id="ARBA00023186"/>
    </source>
</evidence>
<evidence type="ECO:0000256" key="4">
    <source>
        <dbReference type="ARBA" id="ARBA00022741"/>
    </source>
</evidence>
<dbReference type="GO" id="GO:0005524">
    <property type="term" value="F:ATP binding"/>
    <property type="evidence" value="ECO:0007669"/>
    <property type="project" value="UniProtKB-KW"/>
</dbReference>
<comment type="similarity">
    <text evidence="2 8">Belongs to the TCP-1 chaperonin family.</text>
</comment>
<organism evidence="9 10">
    <name type="scientific">Babesia bigemina</name>
    <dbReference type="NCBI Taxonomy" id="5866"/>
    <lineage>
        <taxon>Eukaryota</taxon>
        <taxon>Sar</taxon>
        <taxon>Alveolata</taxon>
        <taxon>Apicomplexa</taxon>
        <taxon>Aconoidasida</taxon>
        <taxon>Piroplasmida</taxon>
        <taxon>Babesiidae</taxon>
        <taxon>Babesia</taxon>
    </lineage>
</organism>
<dbReference type="GO" id="GO:0051082">
    <property type="term" value="F:unfolded protein binding"/>
    <property type="evidence" value="ECO:0007669"/>
    <property type="project" value="InterPro"/>
</dbReference>
<dbReference type="EMBL" id="LK391707">
    <property type="protein sequence ID" value="CDR94740.1"/>
    <property type="molecule type" value="Genomic_DNA"/>
</dbReference>
<evidence type="ECO:0000256" key="3">
    <source>
        <dbReference type="ARBA" id="ARBA00022490"/>
    </source>
</evidence>
<dbReference type="KEGG" id="bbig:BBBOND_0110380"/>
<sequence>MFAQRFGPQALLRSGGRMFGPSDNAIVRNIEACTEIADMLKTSLGPNGMKKLIVNHINKRFVTSDCETILGGIEVEHPAAKVLAMAVQTMQNEFGDGTNSLIALAGEMLGNASLLLGEGLHISDIRLGYEIAYNRLLELIEDEVIWKVSNIRDEAELSLVVGTSIAGKHISRPQFITSLVARACASIIPPDPKCFDVDNVRVVKICGGSLDQSTVINGMAVVRDTSGTVKKVGRTKVLVVAGGLEFAGTEAKSTVMLHTAEELLNFSKGEEAEMEQVIRSIKDKGVSCVIAQGAVSDLALHYCNAMGIMVVKITSKFELRRLCRSLGATAVVKLEEPSEDDLGVVESAEVTELSSQKIIVFKAAEHRLSTIILKGATQGMLDEIERAIDDALCCISAAIRDPRFLPGGGAFEIEMARKLAKFAHTLSGLEQHAALKFAESFEVIPKVLAANSGHDATVVITELYAAHDAGDRFACVSSDIEHRLASAETGRVYDHYVVKLFCIKLAYEAVSTILSVDQLIMAKPAGGPKPRQPGPPDL</sequence>
<dbReference type="CDD" id="cd03341">
    <property type="entry name" value="TCP1_theta"/>
    <property type="match status" value="1"/>
</dbReference>
<dbReference type="FunFam" id="3.50.7.10:FF:000008">
    <property type="entry name" value="T-complex protein 1 subunit theta"/>
    <property type="match status" value="1"/>
</dbReference>
<keyword evidence="10" id="KW-1185">Reference proteome</keyword>
<dbReference type="InterPro" id="IPR002194">
    <property type="entry name" value="Chaperonin_TCP-1_CS"/>
</dbReference>
<dbReference type="InterPro" id="IPR027410">
    <property type="entry name" value="TCP-1-like_intermed_sf"/>
</dbReference>